<dbReference type="EMBL" id="LTAO01000023">
    <property type="protein sequence ID" value="KYG29421.1"/>
    <property type="molecule type" value="Genomic_DNA"/>
</dbReference>
<dbReference type="InterPro" id="IPR011650">
    <property type="entry name" value="Peptidase_M20_dimer"/>
</dbReference>
<dbReference type="PANTHER" id="PTHR11014:SF63">
    <property type="entry name" value="METALLOPEPTIDASE, PUTATIVE (AFU_ORTHOLOGUE AFUA_6G09600)-RELATED"/>
    <property type="match status" value="1"/>
</dbReference>
<comment type="cofactor">
    <cofactor evidence="1">
        <name>Mn(2+)</name>
        <dbReference type="ChEBI" id="CHEBI:29035"/>
    </cofactor>
    <text evidence="1">The Mn(2+) ion enhances activity.</text>
</comment>
<dbReference type="Pfam" id="PF01546">
    <property type="entry name" value="Peptidase_M20"/>
    <property type="match status" value="1"/>
</dbReference>
<keyword evidence="1" id="KW-0464">Manganese</keyword>
<feature type="binding site" evidence="1">
    <location>
        <position position="111"/>
    </location>
    <ligand>
        <name>Mn(2+)</name>
        <dbReference type="ChEBI" id="CHEBI:29035"/>
        <label>2</label>
    </ligand>
</feature>
<dbReference type="OrthoDB" id="9776731at2"/>
<dbReference type="STRING" id="519424.AZF04_07810"/>
<dbReference type="SUPFAM" id="SSF55031">
    <property type="entry name" value="Bacterial exopeptidase dimerisation domain"/>
    <property type="match status" value="1"/>
</dbReference>
<keyword evidence="1" id="KW-0479">Metal-binding</keyword>
<dbReference type="PANTHER" id="PTHR11014">
    <property type="entry name" value="PEPTIDASE M20 FAMILY MEMBER"/>
    <property type="match status" value="1"/>
</dbReference>
<dbReference type="Gene3D" id="3.40.630.10">
    <property type="entry name" value="Zn peptidases"/>
    <property type="match status" value="1"/>
</dbReference>
<dbReference type="PIRSF" id="PIRSF005962">
    <property type="entry name" value="Pept_M20D_amidohydro"/>
    <property type="match status" value="1"/>
</dbReference>
<keyword evidence="4" id="KW-1185">Reference proteome</keyword>
<dbReference type="Proteomes" id="UP000075806">
    <property type="component" value="Unassembled WGS sequence"/>
</dbReference>
<feature type="domain" description="Peptidase M20 dimerisation" evidence="2">
    <location>
        <begin position="199"/>
        <end position="291"/>
    </location>
</feature>
<protein>
    <submittedName>
        <fullName evidence="3">Peptidase M20</fullName>
    </submittedName>
</protein>
<evidence type="ECO:0000313" key="4">
    <source>
        <dbReference type="Proteomes" id="UP000075806"/>
    </source>
</evidence>
<dbReference type="SUPFAM" id="SSF53187">
    <property type="entry name" value="Zn-dependent exopeptidases"/>
    <property type="match status" value="1"/>
</dbReference>
<dbReference type="Gene3D" id="3.30.70.360">
    <property type="match status" value="1"/>
</dbReference>
<dbReference type="AlphaFoldDB" id="A0A161PJF7"/>
<dbReference type="GO" id="GO:0046872">
    <property type="term" value="F:metal ion binding"/>
    <property type="evidence" value="ECO:0007669"/>
    <property type="project" value="UniProtKB-KW"/>
</dbReference>
<feature type="binding site" evidence="1">
    <location>
        <position position="147"/>
    </location>
    <ligand>
        <name>Mn(2+)</name>
        <dbReference type="ChEBI" id="CHEBI:29035"/>
        <label>2</label>
    </ligand>
</feature>
<dbReference type="InterPro" id="IPR036264">
    <property type="entry name" value="Bact_exopeptidase_dim_dom"/>
</dbReference>
<sequence>MQEGERALSIKKLIHSQRDHLVKWRRHIHQYPELSFKEFETARYIKEELSKNVNIKIETAIGLSTSVIGHLHAENGPTLAIRADIDALPIQEENEVSYCSSRDGVMHACGHDAHTAILLGVAHVLSELARAGQLKGNIKFIFQPAEETPDEHGLSGSSYLINAGVYDQVSAALALHMCPWLPLGSVQINDGYSMANVDEFEAVIKGTGGHGGYPEKGTDPTWMLGLLLQAIHGIVPRKVSALEHAVISIGEIQAGTATNIIPTDVRLRGTIRSYHPSTRQLLENQLQQAFSVIKALEGDYQLTIKKGEPALYNDPFLNKLVRSAVKKIDDAHQIITKPYGMGGEDFGFVAQKLPASMFFLGCSDHENKATDLHTPTFNIDEAALELGVEILVYAVIDYFEQFHLSRE</sequence>
<gene>
    <name evidence="3" type="ORF">AZF04_07810</name>
</gene>
<feature type="binding site" evidence="1">
    <location>
        <position position="176"/>
    </location>
    <ligand>
        <name>Mn(2+)</name>
        <dbReference type="ChEBI" id="CHEBI:29035"/>
        <label>2</label>
    </ligand>
</feature>
<feature type="binding site" evidence="1">
    <location>
        <position position="373"/>
    </location>
    <ligand>
        <name>Mn(2+)</name>
        <dbReference type="ChEBI" id="CHEBI:29035"/>
        <label>2</label>
    </ligand>
</feature>
<feature type="binding site" evidence="1">
    <location>
        <position position="109"/>
    </location>
    <ligand>
        <name>Mn(2+)</name>
        <dbReference type="ChEBI" id="CHEBI:29035"/>
        <label>2</label>
    </ligand>
</feature>
<dbReference type="InterPro" id="IPR017439">
    <property type="entry name" value="Amidohydrolase"/>
</dbReference>
<evidence type="ECO:0000313" key="3">
    <source>
        <dbReference type="EMBL" id="KYG29421.1"/>
    </source>
</evidence>
<dbReference type="NCBIfam" id="TIGR01891">
    <property type="entry name" value="amidohydrolases"/>
    <property type="match status" value="1"/>
</dbReference>
<dbReference type="InterPro" id="IPR002933">
    <property type="entry name" value="Peptidase_M20"/>
</dbReference>
<dbReference type="Pfam" id="PF07687">
    <property type="entry name" value="M20_dimer"/>
    <property type="match status" value="1"/>
</dbReference>
<dbReference type="GO" id="GO:0016787">
    <property type="term" value="F:hydrolase activity"/>
    <property type="evidence" value="ECO:0007669"/>
    <property type="project" value="InterPro"/>
</dbReference>
<evidence type="ECO:0000256" key="1">
    <source>
        <dbReference type="PIRSR" id="PIRSR005962-1"/>
    </source>
</evidence>
<accession>A0A161PJF7</accession>
<organism evidence="3 4">
    <name type="scientific">Alkalihalobacillus trypoxylicola</name>
    <dbReference type="NCBI Taxonomy" id="519424"/>
    <lineage>
        <taxon>Bacteria</taxon>
        <taxon>Bacillati</taxon>
        <taxon>Bacillota</taxon>
        <taxon>Bacilli</taxon>
        <taxon>Bacillales</taxon>
        <taxon>Bacillaceae</taxon>
        <taxon>Alkalihalobacillus</taxon>
    </lineage>
</organism>
<comment type="caution">
    <text evidence="3">The sequence shown here is derived from an EMBL/GenBank/DDBJ whole genome shotgun (WGS) entry which is preliminary data.</text>
</comment>
<reference evidence="3" key="1">
    <citation type="submission" date="2016-02" db="EMBL/GenBank/DDBJ databases">
        <title>Genome sequence of Bacillus trypoxylicola KCTC 13244(T).</title>
        <authorList>
            <person name="Jeong H."/>
            <person name="Park S.-H."/>
            <person name="Choi S.-K."/>
        </authorList>
    </citation>
    <scope>NUCLEOTIDE SEQUENCE [LARGE SCALE GENOMIC DNA]</scope>
    <source>
        <strain evidence="3">KCTC 13244</strain>
    </source>
</reference>
<dbReference type="RefSeq" id="WP_061949223.1">
    <property type="nucleotide sequence ID" value="NZ_LTAO01000023.1"/>
</dbReference>
<name>A0A161PJF7_9BACI</name>
<evidence type="ECO:0000259" key="2">
    <source>
        <dbReference type="Pfam" id="PF07687"/>
    </source>
</evidence>
<proteinExistence type="predicted"/>